<sequence>MIEAACNRSNQNDIIFLTKESIENMPVILASGSSIIDTPVDVAAKSNAITELVMEMQPLADGALTSDAFTEVIMEMEPIAYGSSLCSRPLTSVTEECMESSGPATTSQATPRYDNNATCIDNYLSDESDYNIKQLVPYSEHSDSNSEEEQRGGKRRKRCQVNKATWNEYKNKLNRKKGKQYTGRKKVDGKWEKTLKNKRVLKPRCKCKTNDKTALKCCEITEDDRKVIYERFWGMTWGEKKIFVNSLVQEIPTKRPRDRKDPSISKRKSSMIYNLLLKDEQRVRVCKTMFQNTLCITKMTIWNWKKGKENTSHNENQNVSARKNPHEEEVESLKEFLNNIPKMESHYCRKTTSKLYLLPEWTSKRALYKFYEKDWCASRNIKPLSIAKFSNTLEIENISLFKPKKDECEKCLSHKLGNISDAELKEHIDRKNEARIEKENDKNSEELVFTMDTQAVLLAPKSNVSPLYYKTKLCTHNFCLFNLRNKDGFSYLWNETEGGLSSDNFATIIVKFIKDKLLPSIHREPEKDIKIILYSDGCTAQNRNVVLANALLNVATLNNIVIEQKYLEVGHTQMEADSMHATIERKLKNKIIHVPAEYVGVCLGARIHPKPYNVTDIRALQYKKGNIYFKLRFTDEWQLLPQRCDRNITPTAIESLPDLHENRHKIKNRKLKDLQELKSTIPVDYRDFYDNIPHE</sequence>
<evidence type="ECO:0000313" key="3">
    <source>
        <dbReference type="Proteomes" id="UP000691718"/>
    </source>
</evidence>
<dbReference type="PANTHER" id="PTHR10773">
    <property type="entry name" value="DNA-DIRECTED RNA POLYMERASES I, II, AND III SUBUNIT RPABC2"/>
    <property type="match status" value="1"/>
</dbReference>
<evidence type="ECO:0000313" key="2">
    <source>
        <dbReference type="EMBL" id="CAG4996808.1"/>
    </source>
</evidence>
<comment type="caution">
    <text evidence="2">The sequence shown here is derived from an EMBL/GenBank/DDBJ whole genome shotgun (WGS) entry which is preliminary data.</text>
</comment>
<dbReference type="EMBL" id="CAJQZP010000929">
    <property type="protein sequence ID" value="CAG4996808.1"/>
    <property type="molecule type" value="Genomic_DNA"/>
</dbReference>
<dbReference type="PANTHER" id="PTHR10773:SF19">
    <property type="match status" value="1"/>
</dbReference>
<keyword evidence="3" id="KW-1185">Reference proteome</keyword>
<name>A0A8S3X751_PARAO</name>
<dbReference type="Proteomes" id="UP000691718">
    <property type="component" value="Unassembled WGS sequence"/>
</dbReference>
<accession>A0A8S3X751</accession>
<feature type="region of interest" description="Disordered" evidence="1">
    <location>
        <begin position="135"/>
        <end position="158"/>
    </location>
</feature>
<dbReference type="AlphaFoldDB" id="A0A8S3X751"/>
<feature type="compositionally biased region" description="Basic and acidic residues" evidence="1">
    <location>
        <begin position="140"/>
        <end position="152"/>
    </location>
</feature>
<evidence type="ECO:0000256" key="1">
    <source>
        <dbReference type="SAM" id="MobiDB-lite"/>
    </source>
</evidence>
<protein>
    <submittedName>
        <fullName evidence="2">(apollo) hypothetical protein</fullName>
    </submittedName>
</protein>
<proteinExistence type="predicted"/>
<dbReference type="OrthoDB" id="7367179at2759"/>
<organism evidence="2 3">
    <name type="scientific">Parnassius apollo</name>
    <name type="common">Apollo butterfly</name>
    <name type="synonym">Papilio apollo</name>
    <dbReference type="NCBI Taxonomy" id="110799"/>
    <lineage>
        <taxon>Eukaryota</taxon>
        <taxon>Metazoa</taxon>
        <taxon>Ecdysozoa</taxon>
        <taxon>Arthropoda</taxon>
        <taxon>Hexapoda</taxon>
        <taxon>Insecta</taxon>
        <taxon>Pterygota</taxon>
        <taxon>Neoptera</taxon>
        <taxon>Endopterygota</taxon>
        <taxon>Lepidoptera</taxon>
        <taxon>Glossata</taxon>
        <taxon>Ditrysia</taxon>
        <taxon>Papilionoidea</taxon>
        <taxon>Papilionidae</taxon>
        <taxon>Parnassiinae</taxon>
        <taxon>Parnassini</taxon>
        <taxon>Parnassius</taxon>
        <taxon>Parnassius</taxon>
    </lineage>
</organism>
<gene>
    <name evidence="2" type="ORF">PAPOLLO_LOCUS13080</name>
</gene>
<reference evidence="2" key="1">
    <citation type="submission" date="2021-04" db="EMBL/GenBank/DDBJ databases">
        <authorList>
            <person name="Tunstrom K."/>
        </authorList>
    </citation>
    <scope>NUCLEOTIDE SEQUENCE</scope>
</reference>